<protein>
    <submittedName>
        <fullName evidence="2">Uncharacterized protein</fullName>
    </submittedName>
</protein>
<feature type="region of interest" description="Disordered" evidence="1">
    <location>
        <begin position="22"/>
        <end position="45"/>
    </location>
</feature>
<evidence type="ECO:0000313" key="2">
    <source>
        <dbReference type="EMBL" id="KAL3265501.1"/>
    </source>
</evidence>
<organism evidence="2 3">
    <name type="scientific">Cryptolaemus montrouzieri</name>
    <dbReference type="NCBI Taxonomy" id="559131"/>
    <lineage>
        <taxon>Eukaryota</taxon>
        <taxon>Metazoa</taxon>
        <taxon>Ecdysozoa</taxon>
        <taxon>Arthropoda</taxon>
        <taxon>Hexapoda</taxon>
        <taxon>Insecta</taxon>
        <taxon>Pterygota</taxon>
        <taxon>Neoptera</taxon>
        <taxon>Endopterygota</taxon>
        <taxon>Coleoptera</taxon>
        <taxon>Polyphaga</taxon>
        <taxon>Cucujiformia</taxon>
        <taxon>Coccinelloidea</taxon>
        <taxon>Coccinellidae</taxon>
        <taxon>Scymninae</taxon>
        <taxon>Scymnini</taxon>
        <taxon>Cryptolaemus</taxon>
    </lineage>
</organism>
<name>A0ABD2MGL1_9CUCU</name>
<dbReference type="Proteomes" id="UP001516400">
    <property type="component" value="Unassembled WGS sequence"/>
</dbReference>
<feature type="non-terminal residue" evidence="2">
    <location>
        <position position="1"/>
    </location>
</feature>
<feature type="compositionally biased region" description="Basic and acidic residues" evidence="1">
    <location>
        <begin position="32"/>
        <end position="45"/>
    </location>
</feature>
<gene>
    <name evidence="2" type="ORF">HHI36_009705</name>
</gene>
<proteinExistence type="predicted"/>
<accession>A0ABD2MGL1</accession>
<evidence type="ECO:0000313" key="3">
    <source>
        <dbReference type="Proteomes" id="UP001516400"/>
    </source>
</evidence>
<reference evidence="2 3" key="1">
    <citation type="journal article" date="2021" name="BMC Biol.">
        <title>Horizontally acquired antibacterial genes associated with adaptive radiation of ladybird beetles.</title>
        <authorList>
            <person name="Li H.S."/>
            <person name="Tang X.F."/>
            <person name="Huang Y.H."/>
            <person name="Xu Z.Y."/>
            <person name="Chen M.L."/>
            <person name="Du X.Y."/>
            <person name="Qiu B.Y."/>
            <person name="Chen P.T."/>
            <person name="Zhang W."/>
            <person name="Slipinski A."/>
            <person name="Escalona H.E."/>
            <person name="Waterhouse R.M."/>
            <person name="Zwick A."/>
            <person name="Pang H."/>
        </authorList>
    </citation>
    <scope>NUCLEOTIDE SEQUENCE [LARGE SCALE GENOMIC DNA]</scope>
    <source>
        <strain evidence="2">SYSU2018</strain>
    </source>
</reference>
<dbReference type="EMBL" id="JABFTP020000001">
    <property type="protein sequence ID" value="KAL3265501.1"/>
    <property type="molecule type" value="Genomic_DNA"/>
</dbReference>
<dbReference type="AlphaFoldDB" id="A0ABD2MGL1"/>
<comment type="caution">
    <text evidence="2">The sequence shown here is derived from an EMBL/GenBank/DDBJ whole genome shotgun (WGS) entry which is preliminary data.</text>
</comment>
<sequence>EYFNIMASRRVLNEREIASLLNEEDGGSDSEFQEHVSEDNVKSDTDDGYVDKVMIYKNSNDI</sequence>
<evidence type="ECO:0000256" key="1">
    <source>
        <dbReference type="SAM" id="MobiDB-lite"/>
    </source>
</evidence>
<keyword evidence="3" id="KW-1185">Reference proteome</keyword>